<reference evidence="1" key="1">
    <citation type="journal article" date="2020" name="ISME J.">
        <title>Gammaproteobacteria mediating utilization of methyl-, sulfur- and petroleum organic compounds in deep ocean hydrothermal plumes.</title>
        <authorList>
            <person name="Zhou Z."/>
            <person name="Liu Y."/>
            <person name="Pan J."/>
            <person name="Cron B.R."/>
            <person name="Toner B.M."/>
            <person name="Anantharaman K."/>
            <person name="Breier J.A."/>
            <person name="Dick G.J."/>
            <person name="Li M."/>
        </authorList>
    </citation>
    <scope>NUCLEOTIDE SEQUENCE</scope>
    <source>
        <strain evidence="1">SZUA-1435</strain>
    </source>
</reference>
<accession>A0A833DSM5</accession>
<sequence length="68" mass="7869">MSVVVEDVTVPEVEADIVVSPIADEVLISDKMASELQIALEDVGRGLWRFRWEPKDRVRRSEPAKYWR</sequence>
<dbReference type="AlphaFoldDB" id="A0A833DSM5"/>
<dbReference type="Proteomes" id="UP000605805">
    <property type="component" value="Unassembled WGS sequence"/>
</dbReference>
<protein>
    <submittedName>
        <fullName evidence="1">Uncharacterized protein</fullName>
    </submittedName>
</protein>
<organism evidence="1 2">
    <name type="scientific">Ignisphaera aggregans</name>
    <dbReference type="NCBI Taxonomy" id="334771"/>
    <lineage>
        <taxon>Archaea</taxon>
        <taxon>Thermoproteota</taxon>
        <taxon>Thermoprotei</taxon>
        <taxon>Desulfurococcales</taxon>
        <taxon>Desulfurococcaceae</taxon>
        <taxon>Ignisphaera</taxon>
    </lineage>
</organism>
<gene>
    <name evidence="1" type="ORF">EYH02_00105</name>
</gene>
<comment type="caution">
    <text evidence="1">The sequence shown here is derived from an EMBL/GenBank/DDBJ whole genome shotgun (WGS) entry which is preliminary data.</text>
</comment>
<evidence type="ECO:0000313" key="2">
    <source>
        <dbReference type="Proteomes" id="UP000605805"/>
    </source>
</evidence>
<name>A0A833DSM5_9CREN</name>
<dbReference type="EMBL" id="DQTV01000003">
    <property type="protein sequence ID" value="HIP56467.1"/>
    <property type="molecule type" value="Genomic_DNA"/>
</dbReference>
<proteinExistence type="predicted"/>
<evidence type="ECO:0000313" key="1">
    <source>
        <dbReference type="EMBL" id="HIP56467.1"/>
    </source>
</evidence>